<protein>
    <submittedName>
        <fullName evidence="1">Uncharacterized protein</fullName>
    </submittedName>
</protein>
<reference evidence="1" key="1">
    <citation type="journal article" date="2021" name="PeerJ">
        <title>Extensive microbial diversity within the chicken gut microbiome revealed by metagenomics and culture.</title>
        <authorList>
            <person name="Gilroy R."/>
            <person name="Ravi A."/>
            <person name="Getino M."/>
            <person name="Pursley I."/>
            <person name="Horton D.L."/>
            <person name="Alikhan N.F."/>
            <person name="Baker D."/>
            <person name="Gharbi K."/>
            <person name="Hall N."/>
            <person name="Watson M."/>
            <person name="Adriaenssens E.M."/>
            <person name="Foster-Nyarko E."/>
            <person name="Jarju S."/>
            <person name="Secka A."/>
            <person name="Antonio M."/>
            <person name="Oren A."/>
            <person name="Chaudhuri R.R."/>
            <person name="La Ragione R."/>
            <person name="Hildebrand F."/>
            <person name="Pallen M.J."/>
        </authorList>
    </citation>
    <scope>NUCLEOTIDE SEQUENCE</scope>
    <source>
        <strain evidence="1">ChiHecec2B26-12326</strain>
    </source>
</reference>
<comment type="caution">
    <text evidence="1">The sequence shown here is derived from an EMBL/GenBank/DDBJ whole genome shotgun (WGS) entry which is preliminary data.</text>
</comment>
<accession>A0A9D1XRD2</accession>
<organism evidence="1 2">
    <name type="scientific">Candidatus Parabacteroides intestinigallinarum</name>
    <dbReference type="NCBI Taxonomy" id="2838722"/>
    <lineage>
        <taxon>Bacteria</taxon>
        <taxon>Pseudomonadati</taxon>
        <taxon>Bacteroidota</taxon>
        <taxon>Bacteroidia</taxon>
        <taxon>Bacteroidales</taxon>
        <taxon>Tannerellaceae</taxon>
        <taxon>Parabacteroides</taxon>
    </lineage>
</organism>
<dbReference type="AlphaFoldDB" id="A0A9D1XRD2"/>
<name>A0A9D1XRD2_9BACT</name>
<dbReference type="EMBL" id="DXEN01000054">
    <property type="protein sequence ID" value="HIX86347.1"/>
    <property type="molecule type" value="Genomic_DNA"/>
</dbReference>
<dbReference type="Proteomes" id="UP000823847">
    <property type="component" value="Unassembled WGS sequence"/>
</dbReference>
<proteinExistence type="predicted"/>
<evidence type="ECO:0000313" key="2">
    <source>
        <dbReference type="Proteomes" id="UP000823847"/>
    </source>
</evidence>
<evidence type="ECO:0000313" key="1">
    <source>
        <dbReference type="EMBL" id="HIX86347.1"/>
    </source>
</evidence>
<gene>
    <name evidence="1" type="ORF">H9848_07040</name>
</gene>
<sequence>MDKDKMIYQALLWNDAAEDPPKKVGTLIILSYRHKKLDMQKINWGAEEDFERSRDGRVEMNWDLDEANTQKLMTLMKARSGKELIYKMYRRFRKDKYVADFAISHFFVENDIKVDYYVYY</sequence>
<reference evidence="1" key="2">
    <citation type="submission" date="2021-04" db="EMBL/GenBank/DDBJ databases">
        <authorList>
            <person name="Gilroy R."/>
        </authorList>
    </citation>
    <scope>NUCLEOTIDE SEQUENCE</scope>
    <source>
        <strain evidence="1">ChiHecec2B26-12326</strain>
    </source>
</reference>